<reference evidence="1 2" key="1">
    <citation type="journal article" date="2005" name="Arch. Microbiol.">
        <title>The genome sequence of an anaerobic aromatic-degrading denitrifying bacterium, strain EbN1.</title>
        <authorList>
            <person name="Rabus R."/>
            <person name="Kube M."/>
            <person name="Heider J."/>
            <person name="Beck A."/>
            <person name="Heitmann K."/>
            <person name="Widdel F."/>
            <person name="Reinhardt R."/>
        </authorList>
    </citation>
    <scope>NUCLEOTIDE SEQUENCE [LARGE SCALE GENOMIC DNA]</scope>
    <source>
        <strain evidence="1 2">EbN1</strain>
        <plasmid evidence="2">Plasmid pAzo1</plasmid>
    </source>
</reference>
<protein>
    <submittedName>
        <fullName evidence="1">Uncharacterized protein</fullName>
    </submittedName>
</protein>
<name>Q5NWW8_AROAE</name>
<dbReference type="AlphaFoldDB" id="Q5NWW8"/>
<dbReference type="HOGENOM" id="CLU_2784867_0_0_4"/>
<keyword evidence="2" id="KW-1185">Reference proteome</keyword>
<dbReference type="KEGG" id="eba:p1B260"/>
<organism evidence="1 2">
    <name type="scientific">Aromatoleum aromaticum (strain DSM 19018 / LMG 30748 / EbN1)</name>
    <name type="common">Azoarcus sp. (strain EbN1)</name>
    <dbReference type="NCBI Taxonomy" id="76114"/>
    <lineage>
        <taxon>Bacteria</taxon>
        <taxon>Pseudomonadati</taxon>
        <taxon>Pseudomonadota</taxon>
        <taxon>Betaproteobacteria</taxon>
        <taxon>Rhodocyclales</taxon>
        <taxon>Rhodocyclaceae</taxon>
        <taxon>Aromatoleum</taxon>
    </lineage>
</organism>
<accession>Q5NWW8</accession>
<geneLocation type="plasmid" evidence="2">
    <name>pAzo1</name>
</geneLocation>
<evidence type="ECO:0000313" key="2">
    <source>
        <dbReference type="Proteomes" id="UP000006552"/>
    </source>
</evidence>
<keyword evidence="1" id="KW-0614">Plasmid</keyword>
<dbReference type="EMBL" id="CR555307">
    <property type="protein sequence ID" value="CAI10446.1"/>
    <property type="molecule type" value="Genomic_DNA"/>
</dbReference>
<sequence>MTDTKNYRHEVLVALRNAPSPMPVRKLLRLFRLAKPTKALRSALFELEREGTIVRGVSGESVIWLLQG</sequence>
<gene>
    <name evidence="1" type="ORF">p1B260</name>
</gene>
<proteinExistence type="predicted"/>
<evidence type="ECO:0000313" key="1">
    <source>
        <dbReference type="EMBL" id="CAI10446.1"/>
    </source>
</evidence>
<dbReference type="Proteomes" id="UP000006552">
    <property type="component" value="Plasmid 1"/>
</dbReference>